<dbReference type="InterPro" id="IPR003675">
    <property type="entry name" value="Rce1/LyrA-like_dom"/>
</dbReference>
<gene>
    <name evidence="3" type="ORF">HNQ61_000646</name>
</gene>
<protein>
    <submittedName>
        <fullName evidence="3">Membrane protease YdiL (CAAX protease family)</fullName>
    </submittedName>
</protein>
<reference evidence="3 4" key="1">
    <citation type="submission" date="2020-08" db="EMBL/GenBank/DDBJ databases">
        <title>Genomic Encyclopedia of Type Strains, Phase IV (KMG-IV): sequencing the most valuable type-strain genomes for metagenomic binning, comparative biology and taxonomic classification.</title>
        <authorList>
            <person name="Goeker M."/>
        </authorList>
    </citation>
    <scope>NUCLEOTIDE SEQUENCE [LARGE SCALE GENOMIC DNA]</scope>
    <source>
        <strain evidence="3 4">DSM 29007</strain>
    </source>
</reference>
<feature type="domain" description="CAAX prenyl protease 2/Lysostaphin resistance protein A-like" evidence="2">
    <location>
        <begin position="131"/>
        <end position="219"/>
    </location>
</feature>
<dbReference type="GO" id="GO:0004175">
    <property type="term" value="F:endopeptidase activity"/>
    <property type="evidence" value="ECO:0007669"/>
    <property type="project" value="UniProtKB-ARBA"/>
</dbReference>
<comment type="caution">
    <text evidence="3">The sequence shown here is derived from an EMBL/GenBank/DDBJ whole genome shotgun (WGS) entry which is preliminary data.</text>
</comment>
<organism evidence="3 4">
    <name type="scientific">Longimicrobium terrae</name>
    <dbReference type="NCBI Taxonomy" id="1639882"/>
    <lineage>
        <taxon>Bacteria</taxon>
        <taxon>Pseudomonadati</taxon>
        <taxon>Gemmatimonadota</taxon>
        <taxon>Longimicrobiia</taxon>
        <taxon>Longimicrobiales</taxon>
        <taxon>Longimicrobiaceae</taxon>
        <taxon>Longimicrobium</taxon>
    </lineage>
</organism>
<feature type="transmembrane region" description="Helical" evidence="1">
    <location>
        <begin position="6"/>
        <end position="23"/>
    </location>
</feature>
<dbReference type="PANTHER" id="PTHR43592">
    <property type="entry name" value="CAAX AMINO TERMINAL PROTEASE"/>
    <property type="match status" value="1"/>
</dbReference>
<feature type="transmembrane region" description="Helical" evidence="1">
    <location>
        <begin position="156"/>
        <end position="177"/>
    </location>
</feature>
<dbReference type="GO" id="GO:0080120">
    <property type="term" value="P:CAAX-box protein maturation"/>
    <property type="evidence" value="ECO:0007669"/>
    <property type="project" value="UniProtKB-ARBA"/>
</dbReference>
<evidence type="ECO:0000259" key="2">
    <source>
        <dbReference type="Pfam" id="PF02517"/>
    </source>
</evidence>
<dbReference type="GO" id="GO:0006508">
    <property type="term" value="P:proteolysis"/>
    <property type="evidence" value="ECO:0007669"/>
    <property type="project" value="UniProtKB-KW"/>
</dbReference>
<proteinExistence type="predicted"/>
<dbReference type="PANTHER" id="PTHR43592:SF15">
    <property type="entry name" value="CAAX AMINO TERMINAL PROTEASE FAMILY PROTEIN"/>
    <property type="match status" value="1"/>
</dbReference>
<dbReference type="AlphaFoldDB" id="A0A841GVT3"/>
<feature type="transmembrane region" description="Helical" evidence="1">
    <location>
        <begin position="43"/>
        <end position="62"/>
    </location>
</feature>
<keyword evidence="1" id="KW-1133">Transmembrane helix</keyword>
<keyword evidence="1" id="KW-0812">Transmembrane</keyword>
<keyword evidence="4" id="KW-1185">Reference proteome</keyword>
<sequence>MAAILHHLLVLFLIVVFPLWDRAETKRLKASTDPRDRIRAYRLTIGWQVIACAILLATVSLAQLFTPPAHDRIFGAEVKPGTVLPIVGGLLLGAMIPVIISLVNPEAREKQRGALKSIEFFLPYTPQARRWWAALSIVVGIGEEIIFRGFLIRYMLALPVGWGVGGAVIAAAVVFGIDHGYQGIAGLISTTVLALVFSALFFATGSLWLPMLVHALIDMRILLLVRPGGEARPAEP</sequence>
<evidence type="ECO:0000313" key="4">
    <source>
        <dbReference type="Proteomes" id="UP000582837"/>
    </source>
</evidence>
<feature type="transmembrane region" description="Helical" evidence="1">
    <location>
        <begin position="82"/>
        <end position="103"/>
    </location>
</feature>
<evidence type="ECO:0000256" key="1">
    <source>
        <dbReference type="SAM" id="Phobius"/>
    </source>
</evidence>
<accession>A0A841GVT3</accession>
<evidence type="ECO:0000313" key="3">
    <source>
        <dbReference type="EMBL" id="MBB6069035.1"/>
    </source>
</evidence>
<feature type="transmembrane region" description="Helical" evidence="1">
    <location>
        <begin position="184"/>
        <end position="202"/>
    </location>
</feature>
<keyword evidence="1" id="KW-0472">Membrane</keyword>
<name>A0A841GVT3_9BACT</name>
<keyword evidence="3" id="KW-0645">Protease</keyword>
<dbReference type="RefSeq" id="WP_170031740.1">
    <property type="nucleotide sequence ID" value="NZ_JABDTL010000001.1"/>
</dbReference>
<dbReference type="EMBL" id="JACHIA010000001">
    <property type="protein sequence ID" value="MBB6069035.1"/>
    <property type="molecule type" value="Genomic_DNA"/>
</dbReference>
<dbReference type="Proteomes" id="UP000582837">
    <property type="component" value="Unassembled WGS sequence"/>
</dbReference>
<keyword evidence="3" id="KW-0378">Hydrolase</keyword>
<dbReference type="Pfam" id="PF02517">
    <property type="entry name" value="Rce1-like"/>
    <property type="match status" value="1"/>
</dbReference>